<dbReference type="Gene3D" id="3.40.50.850">
    <property type="entry name" value="Isochorismatase-like"/>
    <property type="match status" value="1"/>
</dbReference>
<dbReference type="STRING" id="360807.ERS852392_03486"/>
<dbReference type="SUPFAM" id="SSF52499">
    <property type="entry name" value="Isochorismatase-like hydrolases"/>
    <property type="match status" value="1"/>
</dbReference>
<dbReference type="AlphaFoldDB" id="A0A0M6X1J3"/>
<feature type="domain" description="Isochorismatase-like" evidence="3">
    <location>
        <begin position="3"/>
        <end position="138"/>
    </location>
</feature>
<dbReference type="EMBL" id="CVRS01000109">
    <property type="protein sequence ID" value="CRL42837.1"/>
    <property type="molecule type" value="Genomic_DNA"/>
</dbReference>
<dbReference type="Pfam" id="PF00857">
    <property type="entry name" value="Isochorismatase"/>
    <property type="match status" value="1"/>
</dbReference>
<reference evidence="5" key="1">
    <citation type="submission" date="2015-05" db="EMBL/GenBank/DDBJ databases">
        <authorList>
            <consortium name="Pathogen Informatics"/>
        </authorList>
    </citation>
    <scope>NUCLEOTIDE SEQUENCE [LARGE SCALE GENOMIC DNA]</scope>
    <source>
        <strain evidence="5">L1-83</strain>
    </source>
</reference>
<gene>
    <name evidence="4" type="ORF">RIL183_32751</name>
</gene>
<name>A0A0M6X1J3_9FIRM</name>
<organism evidence="4 5">
    <name type="scientific">Roseburia inulinivorans</name>
    <dbReference type="NCBI Taxonomy" id="360807"/>
    <lineage>
        <taxon>Bacteria</taxon>
        <taxon>Bacillati</taxon>
        <taxon>Bacillota</taxon>
        <taxon>Clostridia</taxon>
        <taxon>Lachnospirales</taxon>
        <taxon>Lachnospiraceae</taxon>
        <taxon>Roseburia</taxon>
    </lineage>
</organism>
<dbReference type="InterPro" id="IPR000868">
    <property type="entry name" value="Isochorismatase-like_dom"/>
</dbReference>
<dbReference type="CDD" id="cd01014">
    <property type="entry name" value="nicotinamidase_related"/>
    <property type="match status" value="1"/>
</dbReference>
<proteinExistence type="inferred from homology"/>
<dbReference type="InterPro" id="IPR050272">
    <property type="entry name" value="Isochorismatase-like_hydrls"/>
</dbReference>
<evidence type="ECO:0000256" key="1">
    <source>
        <dbReference type="ARBA" id="ARBA00006336"/>
    </source>
</evidence>
<evidence type="ECO:0000259" key="3">
    <source>
        <dbReference type="Pfam" id="PF00857"/>
    </source>
</evidence>
<sequence>MKLLVIDIQKGITDSRLFNFDEFIDNTSRIIQAARDNQIEVIYFQHDDGPGTGFSIGDEEFEIAEQVHPREGEKIFTKNINSCFGNKDFTDYVKDENTLMIVGLQTNFCIDVTVKSAFERGYKVIVPQGANSTFDNDYMSGEETYKYYNDMMWPKRFATCVSVDEAIKLMQS</sequence>
<accession>A0A0M6X1J3</accession>
<dbReference type="PANTHER" id="PTHR43540">
    <property type="entry name" value="PEROXYUREIDOACRYLATE/UREIDOACRYLATE AMIDOHYDROLASE-RELATED"/>
    <property type="match status" value="1"/>
</dbReference>
<dbReference type="InterPro" id="IPR036380">
    <property type="entry name" value="Isochorismatase-like_sf"/>
</dbReference>
<comment type="similarity">
    <text evidence="1">Belongs to the isochorismatase family.</text>
</comment>
<evidence type="ECO:0000256" key="2">
    <source>
        <dbReference type="ARBA" id="ARBA00022801"/>
    </source>
</evidence>
<dbReference type="PANTHER" id="PTHR43540:SF14">
    <property type="entry name" value="ISOCHORISMATASE"/>
    <property type="match status" value="1"/>
</dbReference>
<evidence type="ECO:0000313" key="4">
    <source>
        <dbReference type="EMBL" id="CRL42837.1"/>
    </source>
</evidence>
<keyword evidence="2" id="KW-0378">Hydrolase</keyword>
<dbReference type="GO" id="GO:0016787">
    <property type="term" value="F:hydrolase activity"/>
    <property type="evidence" value="ECO:0007669"/>
    <property type="project" value="UniProtKB-KW"/>
</dbReference>
<evidence type="ECO:0000313" key="5">
    <source>
        <dbReference type="Proteomes" id="UP000049828"/>
    </source>
</evidence>
<dbReference type="RefSeq" id="WP_055040397.1">
    <property type="nucleotide sequence ID" value="NZ_CVRS01000109.1"/>
</dbReference>
<dbReference type="Proteomes" id="UP000049828">
    <property type="component" value="Unassembled WGS sequence"/>
</dbReference>
<keyword evidence="5" id="KW-1185">Reference proteome</keyword>
<protein>
    <recommendedName>
        <fullName evidence="3">Isochorismatase-like domain-containing protein</fullName>
    </recommendedName>
</protein>
<dbReference type="OrthoDB" id="9785724at2"/>